<dbReference type="Gene3D" id="2.20.110.10">
    <property type="entry name" value="Histone H3 K4-specific methyltransferase SET7/9 N-terminal domain"/>
    <property type="match status" value="1"/>
</dbReference>
<keyword evidence="4" id="KW-1185">Reference proteome</keyword>
<name>A0ABP0MAR4_9DINO</name>
<keyword evidence="1" id="KW-0677">Repeat</keyword>
<protein>
    <submittedName>
        <fullName evidence="3">Radial spoke head 1-like</fullName>
    </submittedName>
</protein>
<dbReference type="EMBL" id="CAXAMM010020779">
    <property type="protein sequence ID" value="CAK9048582.1"/>
    <property type="molecule type" value="Genomic_DNA"/>
</dbReference>
<accession>A0ABP0MAR4</accession>
<evidence type="ECO:0000256" key="2">
    <source>
        <dbReference type="SAM" id="MobiDB-lite"/>
    </source>
</evidence>
<dbReference type="Proteomes" id="UP001642464">
    <property type="component" value="Unassembled WGS sequence"/>
</dbReference>
<dbReference type="SUPFAM" id="SSF82185">
    <property type="entry name" value="Histone H3 K4-specific methyltransferase SET7/9 N-terminal domain"/>
    <property type="match status" value="1"/>
</dbReference>
<proteinExistence type="predicted"/>
<dbReference type="InterPro" id="IPR003409">
    <property type="entry name" value="MORN"/>
</dbReference>
<feature type="region of interest" description="Disordered" evidence="2">
    <location>
        <begin position="133"/>
        <end position="200"/>
    </location>
</feature>
<dbReference type="Pfam" id="PF02493">
    <property type="entry name" value="MORN"/>
    <property type="match status" value="2"/>
</dbReference>
<evidence type="ECO:0000256" key="1">
    <source>
        <dbReference type="ARBA" id="ARBA00022737"/>
    </source>
</evidence>
<gene>
    <name evidence="3" type="ORF">SCF082_LOCUS27042</name>
</gene>
<reference evidence="3 4" key="1">
    <citation type="submission" date="2024-02" db="EMBL/GenBank/DDBJ databases">
        <authorList>
            <person name="Chen Y."/>
            <person name="Shah S."/>
            <person name="Dougan E. K."/>
            <person name="Thang M."/>
            <person name="Chan C."/>
        </authorList>
    </citation>
    <scope>NUCLEOTIDE SEQUENCE [LARGE SCALE GENOMIC DNA]</scope>
</reference>
<evidence type="ECO:0000313" key="4">
    <source>
        <dbReference type="Proteomes" id="UP001642464"/>
    </source>
</evidence>
<comment type="caution">
    <text evidence="3">The sequence shown here is derived from an EMBL/GenBank/DDBJ whole genome shotgun (WGS) entry which is preliminary data.</text>
</comment>
<evidence type="ECO:0000313" key="3">
    <source>
        <dbReference type="EMBL" id="CAK9048582.1"/>
    </source>
</evidence>
<sequence>MAPPMQVSGSQACHFGSVAIDVEVVLYGLSRRVPPAFFRARLQTGKRHGIGTLMFDGGIFEGQWSRGEATGQYVSNRKHGFGTYSWADGAVEEGQYVNGQKNDWHVWSRRGAEWRLRYEDGCVVEAIQVGKTKKEKPQCYPRAREPYPLYPTAKATKLPRPVPQKSLPKASRPPREGVAQKPREAEAAAEPLEPLGQDASSAVAPDDLMQDLQPQDLQPPTGTTMHFSVTEEMPAQFATADAEDIENRLPRMLVDRLYQQAALPQEAHQSF</sequence>
<organism evidence="3 4">
    <name type="scientific">Durusdinium trenchii</name>
    <dbReference type="NCBI Taxonomy" id="1381693"/>
    <lineage>
        <taxon>Eukaryota</taxon>
        <taxon>Sar</taxon>
        <taxon>Alveolata</taxon>
        <taxon>Dinophyceae</taxon>
        <taxon>Suessiales</taxon>
        <taxon>Symbiodiniaceae</taxon>
        <taxon>Durusdinium</taxon>
    </lineage>
</organism>